<dbReference type="SUPFAM" id="SSF53335">
    <property type="entry name" value="S-adenosyl-L-methionine-dependent methyltransferases"/>
    <property type="match status" value="1"/>
</dbReference>
<organism evidence="3 4">
    <name type="scientific">Stella humosa</name>
    <dbReference type="NCBI Taxonomy" id="94"/>
    <lineage>
        <taxon>Bacteria</taxon>
        <taxon>Pseudomonadati</taxon>
        <taxon>Pseudomonadota</taxon>
        <taxon>Alphaproteobacteria</taxon>
        <taxon>Rhodospirillales</taxon>
        <taxon>Stellaceae</taxon>
        <taxon>Stella</taxon>
    </lineage>
</organism>
<feature type="transmembrane region" description="Helical" evidence="2">
    <location>
        <begin position="111"/>
        <end position="136"/>
    </location>
</feature>
<dbReference type="AlphaFoldDB" id="A0A3N1M729"/>
<comment type="caution">
    <text evidence="3">The sequence shown here is derived from an EMBL/GenBank/DDBJ whole genome shotgun (WGS) entry which is preliminary data.</text>
</comment>
<dbReference type="InterPro" id="IPR029063">
    <property type="entry name" value="SAM-dependent_MTases_sf"/>
</dbReference>
<feature type="transmembrane region" description="Helical" evidence="2">
    <location>
        <begin position="148"/>
        <end position="170"/>
    </location>
</feature>
<dbReference type="NCBIfam" id="NF037959">
    <property type="entry name" value="MFS_SpdSyn"/>
    <property type="match status" value="1"/>
</dbReference>
<evidence type="ECO:0000313" key="3">
    <source>
        <dbReference type="EMBL" id="ROQ03314.1"/>
    </source>
</evidence>
<feature type="transmembrane region" description="Helical" evidence="2">
    <location>
        <begin position="176"/>
        <end position="198"/>
    </location>
</feature>
<dbReference type="SUPFAM" id="SSF103473">
    <property type="entry name" value="MFS general substrate transporter"/>
    <property type="match status" value="1"/>
</dbReference>
<feature type="transmembrane region" description="Helical" evidence="2">
    <location>
        <begin position="431"/>
        <end position="450"/>
    </location>
</feature>
<dbReference type="Gene3D" id="3.40.50.150">
    <property type="entry name" value="Vaccinia Virus protein VP39"/>
    <property type="match status" value="1"/>
</dbReference>
<proteinExistence type="predicted"/>
<dbReference type="InterPro" id="IPR036259">
    <property type="entry name" value="MFS_trans_sf"/>
</dbReference>
<feature type="transmembrane region" description="Helical" evidence="2">
    <location>
        <begin position="329"/>
        <end position="355"/>
    </location>
</feature>
<feature type="transmembrane region" description="Helical" evidence="2">
    <location>
        <begin position="69"/>
        <end position="91"/>
    </location>
</feature>
<feature type="transmembrane region" description="Helical" evidence="2">
    <location>
        <begin position="253"/>
        <end position="278"/>
    </location>
</feature>
<dbReference type="PANTHER" id="PTHR43317:SF1">
    <property type="entry name" value="THERMOSPERMINE SYNTHASE ACAULIS5"/>
    <property type="match status" value="1"/>
</dbReference>
<feature type="transmembrane region" description="Helical" evidence="2">
    <location>
        <begin position="219"/>
        <end position="241"/>
    </location>
</feature>
<accession>A0A3N1M729</accession>
<keyword evidence="1" id="KW-0620">Polyamine biosynthesis</keyword>
<protein>
    <recommendedName>
        <fullName evidence="5">Spermidine synthase</fullName>
    </recommendedName>
</protein>
<evidence type="ECO:0000313" key="4">
    <source>
        <dbReference type="Proteomes" id="UP000278222"/>
    </source>
</evidence>
<keyword evidence="2" id="KW-1133">Transmembrane helix</keyword>
<feature type="transmembrane region" description="Helical" evidence="2">
    <location>
        <begin position="403"/>
        <end position="419"/>
    </location>
</feature>
<keyword evidence="4" id="KW-1185">Reference proteome</keyword>
<evidence type="ECO:0000256" key="2">
    <source>
        <dbReference type="SAM" id="Phobius"/>
    </source>
</evidence>
<dbReference type="PANTHER" id="PTHR43317">
    <property type="entry name" value="THERMOSPERMINE SYNTHASE ACAULIS5"/>
    <property type="match status" value="1"/>
</dbReference>
<evidence type="ECO:0008006" key="5">
    <source>
        <dbReference type="Google" id="ProtNLM"/>
    </source>
</evidence>
<keyword evidence="2" id="KW-0812">Transmembrane</keyword>
<dbReference type="GO" id="GO:0006596">
    <property type="term" value="P:polyamine biosynthetic process"/>
    <property type="evidence" value="ECO:0007669"/>
    <property type="project" value="UniProtKB-KW"/>
</dbReference>
<sequence>MAFAALNIVFLISGVSALIYQTAWQRMLGMFGGSDSISATLVVGAFLFGLGIGSHLAGVYADRLTSRRAVVAFALCELGIAAFGAISRWVFYDFFFGELVGVAESRWSIFAMLFVGLLWPTTLMGMSLPFLAKAIVRQIDRSATAIGWLYGLNTIGAGLGAVLAGWWLVGTYGYPATIWLAALLNALVGVVALLVAPAMRVDDAQPPRRGAAARIGAGVWRWCLLMLVSGFIIISLEIVWFRLIGLMLQSNAYTFALVLSVFLLGDGLGIIAGAYWVPRIRDPKAFFVGLQGVVAVYAVGSIWALYGVFDRSQAFRVFVENDAMSQLATNWPLILGLTMVLVLPPSFLLGLSFPIAQRAVQDDPAVVGQRVGLIQLFNILGNTAGSIFTGLFLLHWLGTSATLRLLAAIGIVFTTMLLVTHGRSMVPRRLAGTAVVWVGLASLVVAFPGGREFWGKLHHAEPAHTVHFAEDRTGVTLLRVTPAGHGTFFIQGHSQARLPFIDMHGLLGAMGPLVHPDPKRVLLIGVGGAATPYAAGVNPQTRHIRAVEIVGSAFEVLDSFAATNGGSAIARVRADARYEWVLGDGRRDLFIAEGRWDVIEADAILPKTSHSGMLYSAEFFQQVRARLADGGIAVQWAPTERIVDTFAAVFPHVVRVQNILLGSDRPIPFDMAAFRARLAEPAVAEYLAHGGYCCIGIDRLAGERIRGVWGPDTVRRTADLNTDLFPKDEYYLNR</sequence>
<name>A0A3N1M729_9PROT</name>
<dbReference type="Proteomes" id="UP000278222">
    <property type="component" value="Unassembled WGS sequence"/>
</dbReference>
<dbReference type="EMBL" id="RJKX01000002">
    <property type="protein sequence ID" value="ROQ03314.1"/>
    <property type="molecule type" value="Genomic_DNA"/>
</dbReference>
<feature type="transmembrane region" description="Helical" evidence="2">
    <location>
        <begin position="376"/>
        <end position="397"/>
    </location>
</feature>
<keyword evidence="2" id="KW-0472">Membrane</keyword>
<evidence type="ECO:0000256" key="1">
    <source>
        <dbReference type="ARBA" id="ARBA00023115"/>
    </source>
</evidence>
<gene>
    <name evidence="3" type="ORF">EDC65_0075</name>
</gene>
<dbReference type="CDD" id="cd02440">
    <property type="entry name" value="AdoMet_MTases"/>
    <property type="match status" value="1"/>
</dbReference>
<reference evidence="3 4" key="1">
    <citation type="submission" date="2018-11" db="EMBL/GenBank/DDBJ databases">
        <title>Genomic Encyclopedia of Type Strains, Phase IV (KMG-IV): sequencing the most valuable type-strain genomes for metagenomic binning, comparative biology and taxonomic classification.</title>
        <authorList>
            <person name="Goeker M."/>
        </authorList>
    </citation>
    <scope>NUCLEOTIDE SEQUENCE [LARGE SCALE GENOMIC DNA]</scope>
    <source>
        <strain evidence="3 4">DSM 5900</strain>
    </source>
</reference>
<feature type="transmembrane region" description="Helical" evidence="2">
    <location>
        <begin position="36"/>
        <end position="57"/>
    </location>
</feature>
<feature type="transmembrane region" description="Helical" evidence="2">
    <location>
        <begin position="285"/>
        <end position="309"/>
    </location>
</feature>
<dbReference type="Gene3D" id="1.20.1250.20">
    <property type="entry name" value="MFS general substrate transporter like domains"/>
    <property type="match status" value="1"/>
</dbReference>